<protein>
    <recommendedName>
        <fullName evidence="5">Cytochrome c domain-containing protein</fullName>
    </recommendedName>
</protein>
<dbReference type="InterPro" id="IPR022655">
    <property type="entry name" value="DUF1553"/>
</dbReference>
<dbReference type="Pfam" id="PF07583">
    <property type="entry name" value="PSCyt2"/>
    <property type="match status" value="1"/>
</dbReference>
<dbReference type="InterPro" id="IPR011429">
    <property type="entry name" value="Cyt_c_Planctomycete-type"/>
</dbReference>
<dbReference type="EMBL" id="BKAG01000045">
    <property type="protein sequence ID" value="GEP45254.1"/>
    <property type="molecule type" value="Genomic_DNA"/>
</dbReference>
<evidence type="ECO:0000259" key="5">
    <source>
        <dbReference type="PROSITE" id="PS51007"/>
    </source>
</evidence>
<dbReference type="AlphaFoldDB" id="A0A512MEU0"/>
<evidence type="ECO:0000256" key="3">
    <source>
        <dbReference type="ARBA" id="ARBA00023004"/>
    </source>
</evidence>
<dbReference type="GO" id="GO:0020037">
    <property type="term" value="F:heme binding"/>
    <property type="evidence" value="ECO:0007669"/>
    <property type="project" value="InterPro"/>
</dbReference>
<keyword evidence="2 4" id="KW-0479">Metal-binding</keyword>
<dbReference type="Pfam" id="PF07635">
    <property type="entry name" value="PSCyt1"/>
    <property type="match status" value="1"/>
</dbReference>
<sequence>MGTEPAPYDKECVSTAYVYPPSVSMRPVLTHFRALVLGGLTAGAAGHVLAAGPDAAALEFFEKKVRPVLVERCFECHSTTAKVKGGLSLDTREAIFTGGDSGPALVAGNPDKSLLIEAIGYKNQDMQMPPKKQLPAAEMEALVQWVKMGAPDPRTGAATAKAATGMDLQTGRGFWSFKPLAAPATPSVKNTAWVKTPIDAFLLSQLEAKGVSPAPPADKRTLIRRATQDLTGLPATPEEVEAFLKDESTEAFSKVIERLLNSPAYGERWGRHWLDVARYADSNGMDENVAFGHAWRYRDYVVRAFNNDKPYDQFLIEQVAGDLLPAQDTADRKEALAATGFLALGAKVLAEPDVQKFKYDTIDEQLDTLGKAFVGMTFGCARCHDHKFDPVTQADYFALAAIFQSTRSIADEKLGAIKFWYEHAQATPEQLAAKKAHEAKAAEKRKVVTAFSTKARAELKAELHGNAAEYLTAAAQLPDDPDFADVEKLAKASKLRPRYLLTCRQYLTRKSDHPFFAEWRTSTTAKKPAEVRTHYAPLFAAALKIDPKAKDAPKPAAEVPEARAALDDLAGFLAIPDKDADAFDAETLAKVTVMMDDLMSVEDATPDPPAFMGVAESTVTRTMPIHIRGSYLTLGKEVERGFPEVMRTSFNKPVFPNKQSGRLELARWLASSDHPLTARVMVNRLWRWHFGKGIVTSTDNFGVLGDKPSHPELLDWLARVFIENGWSVKDMHRLIMKSSAYQMASSHPSSGTASSAPDPAMLDPENRLLWHFNIQRLEAEQIRDSLLHVSGTLSQEIGGKTIPLRNREFVFNHTSRDHTTYETPRRALYLPIIRNHLYDMLEQFDYPDPTMPTGSRNATVVAPQALIMLNAPVVLDASANLSKRIAQDTKGGTIEARLQRVYALAYNREPTLREIDRAKHFIQDSPNQEEAWNLLCQSLLAANEFMYLR</sequence>
<dbReference type="Pfam" id="PF07587">
    <property type="entry name" value="PSD1"/>
    <property type="match status" value="1"/>
</dbReference>
<keyword evidence="7" id="KW-1185">Reference proteome</keyword>
<name>A0A512MEU0_9BACT</name>
<dbReference type="PANTHER" id="PTHR35889">
    <property type="entry name" value="CYCLOINULO-OLIGOSACCHARIDE FRUCTANOTRANSFERASE-RELATED"/>
    <property type="match status" value="1"/>
</dbReference>
<dbReference type="PANTHER" id="PTHR35889:SF3">
    <property type="entry name" value="F-BOX DOMAIN-CONTAINING PROTEIN"/>
    <property type="match status" value="1"/>
</dbReference>
<organism evidence="6 7">
    <name type="scientific">Brevifollis gellanilyticus</name>
    <dbReference type="NCBI Taxonomy" id="748831"/>
    <lineage>
        <taxon>Bacteria</taxon>
        <taxon>Pseudomonadati</taxon>
        <taxon>Verrucomicrobiota</taxon>
        <taxon>Verrucomicrobiia</taxon>
        <taxon>Verrucomicrobiales</taxon>
        <taxon>Verrucomicrobiaceae</taxon>
    </lineage>
</organism>
<evidence type="ECO:0000313" key="6">
    <source>
        <dbReference type="EMBL" id="GEP45254.1"/>
    </source>
</evidence>
<dbReference type="InterPro" id="IPR011444">
    <property type="entry name" value="DUF1549"/>
</dbReference>
<dbReference type="GO" id="GO:0046872">
    <property type="term" value="F:metal ion binding"/>
    <property type="evidence" value="ECO:0007669"/>
    <property type="project" value="UniProtKB-KW"/>
</dbReference>
<evidence type="ECO:0000256" key="1">
    <source>
        <dbReference type="ARBA" id="ARBA00022617"/>
    </source>
</evidence>
<evidence type="ECO:0000313" key="7">
    <source>
        <dbReference type="Proteomes" id="UP000321577"/>
    </source>
</evidence>
<dbReference type="SUPFAM" id="SSF46626">
    <property type="entry name" value="Cytochrome c"/>
    <property type="match status" value="1"/>
</dbReference>
<reference evidence="6 7" key="1">
    <citation type="submission" date="2019-07" db="EMBL/GenBank/DDBJ databases">
        <title>Whole genome shotgun sequence of Brevifollis gellanilyticus NBRC 108608.</title>
        <authorList>
            <person name="Hosoyama A."/>
            <person name="Uohara A."/>
            <person name="Ohji S."/>
            <person name="Ichikawa N."/>
        </authorList>
    </citation>
    <scope>NUCLEOTIDE SEQUENCE [LARGE SCALE GENOMIC DNA]</scope>
    <source>
        <strain evidence="6 7">NBRC 108608</strain>
    </source>
</reference>
<dbReference type="PROSITE" id="PS51007">
    <property type="entry name" value="CYTC"/>
    <property type="match status" value="1"/>
</dbReference>
<dbReference type="Proteomes" id="UP000321577">
    <property type="component" value="Unassembled WGS sequence"/>
</dbReference>
<dbReference type="InterPro" id="IPR009056">
    <property type="entry name" value="Cyt_c-like_dom"/>
</dbReference>
<accession>A0A512MEU0</accession>
<keyword evidence="1 4" id="KW-0349">Heme</keyword>
<dbReference type="GO" id="GO:0009055">
    <property type="term" value="F:electron transfer activity"/>
    <property type="evidence" value="ECO:0007669"/>
    <property type="project" value="InterPro"/>
</dbReference>
<keyword evidence="3 4" id="KW-0408">Iron</keyword>
<feature type="domain" description="Cytochrome c" evidence="5">
    <location>
        <begin position="52"/>
        <end position="263"/>
    </location>
</feature>
<dbReference type="InterPro" id="IPR036909">
    <property type="entry name" value="Cyt_c-like_dom_sf"/>
</dbReference>
<comment type="caution">
    <text evidence="6">The sequence shown here is derived from an EMBL/GenBank/DDBJ whole genome shotgun (WGS) entry which is preliminary data.</text>
</comment>
<evidence type="ECO:0000256" key="4">
    <source>
        <dbReference type="PROSITE-ProRule" id="PRU00433"/>
    </source>
</evidence>
<evidence type="ECO:0000256" key="2">
    <source>
        <dbReference type="ARBA" id="ARBA00022723"/>
    </source>
</evidence>
<gene>
    <name evidence="6" type="ORF">BGE01nite_45450</name>
</gene>
<proteinExistence type="predicted"/>